<dbReference type="EMBL" id="ABJB010777023">
    <property type="status" value="NOT_ANNOTATED_CDS"/>
    <property type="molecule type" value="Genomic_DNA"/>
</dbReference>
<proteinExistence type="predicted"/>
<dbReference type="VEuPathDB" id="VectorBase:ISCW024160"/>
<dbReference type="AlphaFoldDB" id="B7P7X2"/>
<gene>
    <name evidence="1" type="ORF">IscW_ISCW024160</name>
</gene>
<evidence type="ECO:0000313" key="2">
    <source>
        <dbReference type="EnsemblMetazoa" id="ISCW024160-PA"/>
    </source>
</evidence>
<dbReference type="InParanoid" id="B7P7X2"/>
<dbReference type="VEuPathDB" id="VectorBase:ISCI024160"/>
<dbReference type="EnsemblMetazoa" id="ISCW024160-RA">
    <property type="protein sequence ID" value="ISCW024160-PA"/>
    <property type="gene ID" value="ISCW024160"/>
</dbReference>
<dbReference type="VEuPathDB" id="VectorBase:ISCP_017039"/>
<dbReference type="SUPFAM" id="SSF56973">
    <property type="entry name" value="Aerolisin/ETX pore-forming domain"/>
    <property type="match status" value="1"/>
</dbReference>
<reference evidence="2" key="2">
    <citation type="submission" date="2020-05" db="UniProtKB">
        <authorList>
            <consortium name="EnsemblMetazoa"/>
        </authorList>
    </citation>
    <scope>IDENTIFICATION</scope>
    <source>
        <strain evidence="2">wikel</strain>
    </source>
</reference>
<keyword evidence="3" id="KW-1185">Reference proteome</keyword>
<dbReference type="OrthoDB" id="443318at2759"/>
<dbReference type="Proteomes" id="UP000001555">
    <property type="component" value="Unassembled WGS sequence"/>
</dbReference>
<dbReference type="PaxDb" id="6945-B7P7X2"/>
<reference evidence="1 3" key="1">
    <citation type="submission" date="2008-03" db="EMBL/GenBank/DDBJ databases">
        <title>Annotation of Ixodes scapularis.</title>
        <authorList>
            <consortium name="Ixodes scapularis Genome Project Consortium"/>
            <person name="Caler E."/>
            <person name="Hannick L.I."/>
            <person name="Bidwell S."/>
            <person name="Joardar V."/>
            <person name="Thiagarajan M."/>
            <person name="Amedeo P."/>
            <person name="Galinsky K.J."/>
            <person name="Schobel S."/>
            <person name="Inman J."/>
            <person name="Hostetler J."/>
            <person name="Miller J."/>
            <person name="Hammond M."/>
            <person name="Megy K."/>
            <person name="Lawson D."/>
            <person name="Kodira C."/>
            <person name="Sutton G."/>
            <person name="Meyer J."/>
            <person name="Hill C.A."/>
            <person name="Birren B."/>
            <person name="Nene V."/>
            <person name="Collins F."/>
            <person name="Alarcon-Chaidez F."/>
            <person name="Wikel S."/>
            <person name="Strausberg R."/>
        </authorList>
    </citation>
    <scope>NUCLEOTIDE SEQUENCE [LARGE SCALE GENOMIC DNA]</scope>
    <source>
        <strain evidence="3">Wikel</strain>
        <strain evidence="1">Wikel colony</strain>
    </source>
</reference>
<name>B7P7X2_IXOSC</name>
<evidence type="ECO:0000313" key="1">
    <source>
        <dbReference type="EMBL" id="EEC02694.1"/>
    </source>
</evidence>
<dbReference type="PANTHER" id="PTHR34007:SF1">
    <property type="entry name" value="AEROLYSIN-LIKE PROTEIN-RELATED"/>
    <property type="match status" value="1"/>
</dbReference>
<dbReference type="HOGENOM" id="CLU_1125608_0_0_1"/>
<dbReference type="InterPro" id="IPR053280">
    <property type="entry name" value="Aerolysin-like_pore-former"/>
</dbReference>
<protein>
    <submittedName>
        <fullName evidence="1 2">Uncharacterized protein</fullName>
    </submittedName>
</protein>
<accession>B7P7X2</accession>
<dbReference type="PANTHER" id="PTHR34007">
    <property type="entry name" value="AEROLYSIN-LIKE PROTEIN-RELATED"/>
    <property type="match status" value="1"/>
</dbReference>
<sequence>MVKTFNQTLTSVLKHSWIVESGFDYGKGPLVVKANGTGVLMEDDSTPEVSNDQSWDVDLATDKEQSYNRTEWANFSSVVYTIPPMKTTTLEWTISSCTQEVPWTSVVTVGGFFAVWFKTKVNGNNLWFCPVTVLEDPLLEHVRPEELEFVARGRYEGVRTIETPAKVAPAPEYGGPQNVSTVAPPDVYDYAEVQLPPTGKPEAKRCEVAQSDAVPAQSGAVSFRNRSPVLYILLATNLLTMTVHVFP</sequence>
<organism>
    <name type="scientific">Ixodes scapularis</name>
    <name type="common">Black-legged tick</name>
    <name type="synonym">Deer tick</name>
    <dbReference type="NCBI Taxonomy" id="6945"/>
    <lineage>
        <taxon>Eukaryota</taxon>
        <taxon>Metazoa</taxon>
        <taxon>Ecdysozoa</taxon>
        <taxon>Arthropoda</taxon>
        <taxon>Chelicerata</taxon>
        <taxon>Arachnida</taxon>
        <taxon>Acari</taxon>
        <taxon>Parasitiformes</taxon>
        <taxon>Ixodida</taxon>
        <taxon>Ixodoidea</taxon>
        <taxon>Ixodidae</taxon>
        <taxon>Ixodinae</taxon>
        <taxon>Ixodes</taxon>
    </lineage>
</organism>
<evidence type="ECO:0000313" key="3">
    <source>
        <dbReference type="Proteomes" id="UP000001555"/>
    </source>
</evidence>
<dbReference type="EMBL" id="DS654086">
    <property type="protein sequence ID" value="EEC02694.1"/>
    <property type="molecule type" value="Genomic_DNA"/>
</dbReference>